<evidence type="ECO:0000259" key="6">
    <source>
        <dbReference type="Pfam" id="PF00248"/>
    </source>
</evidence>
<dbReference type="EMBL" id="JASNWA010000009">
    <property type="protein sequence ID" value="KAK3170170.1"/>
    <property type="molecule type" value="Genomic_DNA"/>
</dbReference>
<dbReference type="Proteomes" id="UP001276659">
    <property type="component" value="Unassembled WGS sequence"/>
</dbReference>
<comment type="similarity">
    <text evidence="1">Belongs to the aldo/keto reductase family.</text>
</comment>
<comment type="caution">
    <text evidence="7">The sequence shown here is derived from an EMBL/GenBank/DDBJ whole genome shotgun (WGS) entry which is preliminary data.</text>
</comment>
<evidence type="ECO:0000256" key="5">
    <source>
        <dbReference type="PIRSR" id="PIRSR000097-3"/>
    </source>
</evidence>
<dbReference type="Pfam" id="PF00248">
    <property type="entry name" value="Aldo_ket_red"/>
    <property type="match status" value="1"/>
</dbReference>
<accession>A0AAE0DI49</accession>
<dbReference type="SUPFAM" id="SSF51430">
    <property type="entry name" value="NAD(P)-linked oxidoreductase"/>
    <property type="match status" value="1"/>
</dbReference>
<name>A0AAE0DI49_9LECA</name>
<dbReference type="CDD" id="cd19071">
    <property type="entry name" value="AKR_AKR1-5-like"/>
    <property type="match status" value="1"/>
</dbReference>
<keyword evidence="2" id="KW-0560">Oxidoreductase</keyword>
<gene>
    <name evidence="7" type="ORF">OEA41_009556</name>
</gene>
<dbReference type="InterPro" id="IPR023210">
    <property type="entry name" value="NADP_OxRdtase_dom"/>
</dbReference>
<dbReference type="PIRSF" id="PIRSF000097">
    <property type="entry name" value="AKR"/>
    <property type="match status" value="1"/>
</dbReference>
<evidence type="ECO:0000256" key="4">
    <source>
        <dbReference type="PIRSR" id="PIRSR000097-2"/>
    </source>
</evidence>
<dbReference type="PANTHER" id="PTHR43827">
    <property type="entry name" value="2,5-DIKETO-D-GLUCONIC ACID REDUCTASE"/>
    <property type="match status" value="1"/>
</dbReference>
<proteinExistence type="inferred from homology"/>
<dbReference type="PANTHER" id="PTHR43827:SF13">
    <property type="entry name" value="ALDO_KETO REDUCTASE FAMILY PROTEIN"/>
    <property type="match status" value="1"/>
</dbReference>
<dbReference type="InterPro" id="IPR036812">
    <property type="entry name" value="NAD(P)_OxRdtase_dom_sf"/>
</dbReference>
<keyword evidence="8" id="KW-1185">Reference proteome</keyword>
<feature type="binding site" evidence="4">
    <location>
        <position position="146"/>
    </location>
    <ligand>
        <name>substrate</name>
    </ligand>
</feature>
<dbReference type="PROSITE" id="PS00063">
    <property type="entry name" value="ALDOKETO_REDUCTASE_3"/>
    <property type="match status" value="1"/>
</dbReference>
<protein>
    <recommendedName>
        <fullName evidence="6">NADP-dependent oxidoreductase domain-containing protein</fullName>
    </recommendedName>
</protein>
<evidence type="ECO:0000313" key="8">
    <source>
        <dbReference type="Proteomes" id="UP001276659"/>
    </source>
</evidence>
<evidence type="ECO:0000313" key="7">
    <source>
        <dbReference type="EMBL" id="KAK3170170.1"/>
    </source>
</evidence>
<dbReference type="GO" id="GO:0016491">
    <property type="term" value="F:oxidoreductase activity"/>
    <property type="evidence" value="ECO:0007669"/>
    <property type="project" value="UniProtKB-KW"/>
</dbReference>
<feature type="active site" description="Proton donor" evidence="3">
    <location>
        <position position="88"/>
    </location>
</feature>
<dbReference type="FunFam" id="3.20.20.100:FF:000015">
    <property type="entry name" value="Oxidoreductase, aldo/keto reductase family"/>
    <property type="match status" value="1"/>
</dbReference>
<feature type="site" description="Lowers pKa of active site Tyr" evidence="5">
    <location>
        <position position="113"/>
    </location>
</feature>
<dbReference type="AlphaFoldDB" id="A0AAE0DI49"/>
<sequence length="322" mass="36083">MMRAISRLSNLRGHFQQRGFVAAATMASMNINSKYKMLSGYEIPVLGYGVGISLSLFPVYQTPADVAEDVTLYAFKTGYRHVDSARVYRNEQPCADAIRKAGIPRSEIFFTSKVPPRSMGYDKTKESINSSFKQTGLDYIDLYLIHAPYGGKDARNGSWRALVEAKQAGLIHSIGVSNYGVHHLNELEAYIKELEGSYGKGKGGEISVGQWELHPWLARKDIVDWCNERGVICEAYSPLIRGQRFGEKALQDLSKKHGKTPAQVLMRWSLQKGFVPLPKSVTPSRIEENADVYDFELEPEDMKALETTAYEHCAWDPTTSSD</sequence>
<dbReference type="PRINTS" id="PR00069">
    <property type="entry name" value="ALDKETRDTASE"/>
</dbReference>
<evidence type="ECO:0000256" key="1">
    <source>
        <dbReference type="ARBA" id="ARBA00007905"/>
    </source>
</evidence>
<organism evidence="7 8">
    <name type="scientific">Lepraria neglecta</name>
    <dbReference type="NCBI Taxonomy" id="209136"/>
    <lineage>
        <taxon>Eukaryota</taxon>
        <taxon>Fungi</taxon>
        <taxon>Dikarya</taxon>
        <taxon>Ascomycota</taxon>
        <taxon>Pezizomycotina</taxon>
        <taxon>Lecanoromycetes</taxon>
        <taxon>OSLEUM clade</taxon>
        <taxon>Lecanoromycetidae</taxon>
        <taxon>Lecanorales</taxon>
        <taxon>Lecanorineae</taxon>
        <taxon>Stereocaulaceae</taxon>
        <taxon>Lepraria</taxon>
    </lineage>
</organism>
<dbReference type="InterPro" id="IPR020471">
    <property type="entry name" value="AKR"/>
</dbReference>
<dbReference type="Gene3D" id="3.20.20.100">
    <property type="entry name" value="NADP-dependent oxidoreductase domain"/>
    <property type="match status" value="1"/>
</dbReference>
<feature type="domain" description="NADP-dependent oxidoreductase" evidence="6">
    <location>
        <begin position="64"/>
        <end position="306"/>
    </location>
</feature>
<evidence type="ECO:0000256" key="3">
    <source>
        <dbReference type="PIRSR" id="PIRSR000097-1"/>
    </source>
</evidence>
<dbReference type="InterPro" id="IPR018170">
    <property type="entry name" value="Aldo/ket_reductase_CS"/>
</dbReference>
<evidence type="ECO:0000256" key="2">
    <source>
        <dbReference type="ARBA" id="ARBA00023002"/>
    </source>
</evidence>
<reference evidence="7" key="1">
    <citation type="submission" date="2022-11" db="EMBL/GenBank/DDBJ databases">
        <title>Chromosomal genome sequence assembly and mating type (MAT) locus characterization of the leprose asexual lichenized fungus Lepraria neglecta (Nyl.) Erichsen.</title>
        <authorList>
            <person name="Allen J.L."/>
            <person name="Pfeffer B."/>
        </authorList>
    </citation>
    <scope>NUCLEOTIDE SEQUENCE</scope>
    <source>
        <strain evidence="7">Allen 5258</strain>
    </source>
</reference>